<evidence type="ECO:0000313" key="2">
    <source>
        <dbReference type="Proteomes" id="UP001331515"/>
    </source>
</evidence>
<reference evidence="1 2" key="1">
    <citation type="journal article" date="2023" name="Mol. Biol. Evol.">
        <title>Genomics of Secondarily Temperate Adaptation in the Only Non-Antarctic Icefish.</title>
        <authorList>
            <person name="Rivera-Colon A.G."/>
            <person name="Rayamajhi N."/>
            <person name="Minhas B.F."/>
            <person name="Madrigal G."/>
            <person name="Bilyk K.T."/>
            <person name="Yoon V."/>
            <person name="Hune M."/>
            <person name="Gregory S."/>
            <person name="Cheng C.H.C."/>
            <person name="Catchen J.M."/>
        </authorList>
    </citation>
    <scope>NUCLEOTIDE SEQUENCE [LARGE SCALE GENOMIC DNA]</scope>
    <source>
        <tissue evidence="1">White muscle</tissue>
    </source>
</reference>
<dbReference type="AlphaFoldDB" id="A0AAN8C7N6"/>
<name>A0AAN8C7N6_CHAGU</name>
<dbReference type="EMBL" id="JAURVH010001533">
    <property type="protein sequence ID" value="KAK5898562.1"/>
    <property type="molecule type" value="Genomic_DNA"/>
</dbReference>
<comment type="caution">
    <text evidence="1">The sequence shown here is derived from an EMBL/GenBank/DDBJ whole genome shotgun (WGS) entry which is preliminary data.</text>
</comment>
<dbReference type="Proteomes" id="UP001331515">
    <property type="component" value="Unassembled WGS sequence"/>
</dbReference>
<sequence length="67" mass="7061">MIITLIVWKGSKVTGGQCAGFRRAVCWLQEGRVDSSLSMTAPLESASKPCTRSHRGGQCRVPAGGGL</sequence>
<protein>
    <submittedName>
        <fullName evidence="1">Uncharacterized protein</fullName>
    </submittedName>
</protein>
<keyword evidence="2" id="KW-1185">Reference proteome</keyword>
<organism evidence="1 2">
    <name type="scientific">Champsocephalus gunnari</name>
    <name type="common">Mackerel icefish</name>
    <dbReference type="NCBI Taxonomy" id="52237"/>
    <lineage>
        <taxon>Eukaryota</taxon>
        <taxon>Metazoa</taxon>
        <taxon>Chordata</taxon>
        <taxon>Craniata</taxon>
        <taxon>Vertebrata</taxon>
        <taxon>Euteleostomi</taxon>
        <taxon>Actinopterygii</taxon>
        <taxon>Neopterygii</taxon>
        <taxon>Teleostei</taxon>
        <taxon>Neoteleostei</taxon>
        <taxon>Acanthomorphata</taxon>
        <taxon>Eupercaria</taxon>
        <taxon>Perciformes</taxon>
        <taxon>Notothenioidei</taxon>
        <taxon>Channichthyidae</taxon>
        <taxon>Champsocephalus</taxon>
    </lineage>
</organism>
<accession>A0AAN8C7N6</accession>
<evidence type="ECO:0000313" key="1">
    <source>
        <dbReference type="EMBL" id="KAK5898562.1"/>
    </source>
</evidence>
<proteinExistence type="predicted"/>
<gene>
    <name evidence="1" type="ORF">CgunFtcFv8_015967</name>
</gene>